<keyword evidence="6 11" id="KW-0812">Transmembrane</keyword>
<keyword evidence="3" id="KW-0337">GPI-anchor biosynthesis</keyword>
<dbReference type="EMBL" id="RJKE01000001">
    <property type="protein sequence ID" value="ROO90738.1"/>
    <property type="molecule type" value="Genomic_DNA"/>
</dbReference>
<comment type="caution">
    <text evidence="12">The sequence shown here is derived from an EMBL/GenBank/DDBJ whole genome shotgun (WGS) entry which is preliminary data.</text>
</comment>
<evidence type="ECO:0000256" key="6">
    <source>
        <dbReference type="ARBA" id="ARBA00022692"/>
    </source>
</evidence>
<feature type="compositionally biased region" description="Low complexity" evidence="10">
    <location>
        <begin position="206"/>
        <end position="228"/>
    </location>
</feature>
<dbReference type="PANTHER" id="PTHR12468:SF2">
    <property type="entry name" value="GPI MANNOSYLTRANSFERASE 2"/>
    <property type="match status" value="1"/>
</dbReference>
<evidence type="ECO:0000313" key="12">
    <source>
        <dbReference type="EMBL" id="ROO90738.1"/>
    </source>
</evidence>
<dbReference type="PANTHER" id="PTHR12468">
    <property type="entry name" value="GPI MANNOSYLTRANSFERASE 2"/>
    <property type="match status" value="1"/>
</dbReference>
<proteinExistence type="predicted"/>
<feature type="transmembrane region" description="Helical" evidence="11">
    <location>
        <begin position="288"/>
        <end position="321"/>
    </location>
</feature>
<dbReference type="InterPro" id="IPR007315">
    <property type="entry name" value="PIG-V/Gpi18"/>
</dbReference>
<dbReference type="GO" id="GO:0016020">
    <property type="term" value="C:membrane"/>
    <property type="evidence" value="ECO:0007669"/>
    <property type="project" value="GOC"/>
</dbReference>
<keyword evidence="4" id="KW-0328">Glycosyltransferase</keyword>
<evidence type="ECO:0000256" key="11">
    <source>
        <dbReference type="SAM" id="Phobius"/>
    </source>
</evidence>
<feature type="transmembrane region" description="Helical" evidence="11">
    <location>
        <begin position="461"/>
        <end position="483"/>
    </location>
</feature>
<feature type="transmembrane region" description="Helical" evidence="11">
    <location>
        <begin position="333"/>
        <end position="359"/>
    </location>
</feature>
<keyword evidence="8 11" id="KW-1133">Transmembrane helix</keyword>
<dbReference type="UniPathway" id="UPA00196"/>
<name>A0A3N1DC89_9ACTN</name>
<feature type="region of interest" description="Disordered" evidence="10">
    <location>
        <begin position="134"/>
        <end position="190"/>
    </location>
</feature>
<evidence type="ECO:0008006" key="14">
    <source>
        <dbReference type="Google" id="ProtNLM"/>
    </source>
</evidence>
<dbReference type="GO" id="GO:0004376">
    <property type="term" value="F:GPI mannosyltransferase activity"/>
    <property type="evidence" value="ECO:0007669"/>
    <property type="project" value="InterPro"/>
</dbReference>
<feature type="transmembrane region" description="Helical" evidence="11">
    <location>
        <begin position="434"/>
        <end position="454"/>
    </location>
</feature>
<dbReference type="AlphaFoldDB" id="A0A3N1DC89"/>
<feature type="transmembrane region" description="Helical" evidence="11">
    <location>
        <begin position="104"/>
        <end position="123"/>
    </location>
</feature>
<accession>A0A3N1DC89</accession>
<evidence type="ECO:0000256" key="8">
    <source>
        <dbReference type="ARBA" id="ARBA00022989"/>
    </source>
</evidence>
<gene>
    <name evidence="12" type="ORF">EDD29_8476</name>
</gene>
<evidence type="ECO:0000256" key="4">
    <source>
        <dbReference type="ARBA" id="ARBA00022676"/>
    </source>
</evidence>
<feature type="transmembrane region" description="Helical" evidence="11">
    <location>
        <begin position="21"/>
        <end position="41"/>
    </location>
</feature>
<evidence type="ECO:0000256" key="3">
    <source>
        <dbReference type="ARBA" id="ARBA00022502"/>
    </source>
</evidence>
<dbReference type="GO" id="GO:0006506">
    <property type="term" value="P:GPI anchor biosynthetic process"/>
    <property type="evidence" value="ECO:0007669"/>
    <property type="project" value="UniProtKB-UniPathway"/>
</dbReference>
<keyword evidence="13" id="KW-1185">Reference proteome</keyword>
<feature type="region of interest" description="Disordered" evidence="10">
    <location>
        <begin position="202"/>
        <end position="275"/>
    </location>
</feature>
<evidence type="ECO:0000313" key="13">
    <source>
        <dbReference type="Proteomes" id="UP000272400"/>
    </source>
</evidence>
<protein>
    <recommendedName>
        <fullName evidence="14">Mannosyltransferase PIG-V</fullName>
    </recommendedName>
</protein>
<comment type="subcellular location">
    <subcellularLocation>
        <location evidence="1">Endoplasmic reticulum membrane</location>
        <topology evidence="1">Multi-pass membrane protein</topology>
    </subcellularLocation>
</comment>
<dbReference type="GO" id="GO:0031501">
    <property type="term" value="C:mannosyltransferase complex"/>
    <property type="evidence" value="ECO:0007669"/>
    <property type="project" value="TreeGrafter"/>
</dbReference>
<keyword evidence="5" id="KW-0808">Transferase</keyword>
<evidence type="ECO:0000256" key="5">
    <source>
        <dbReference type="ARBA" id="ARBA00022679"/>
    </source>
</evidence>
<sequence length="530" mass="57977">MVERLSMKRLIPRRADRTAAGAWLTAALAVAWFSIVAIRVIPHDGPWPDYLTRWNRWDADRFWWLATYGYSGGPPDVYDPESWPAFFPGYPLVIRFVGLVVSDYRAAGLLISLLAGPVVAIALSRLTDLPTSTPTFLRHRIGAPPSRTSALDGSSERAPGSGRTRDHAGKHPSDRAGGATERTSGFVAGRDRDHAAEWIPDRGAEHASSGSGRASGFGAESAAERASGGVSGRVGERTAEFGAVGVGTERPGSAGAAERRRGATAPGGADLDAGTEERPEAWWGRPGFLAVLAIITSPCAVFLFAAYSEALFLALALPAWLLAKKGRWEYAALLAAAASVVRITGLFLALAMIVEFLVGPHGRKARNWRKAPFLIAPFVSIAAYMGYLWYETGDMMAWQHAQEKGWNRQTVMPWESFKTTWVNAFQIQSEWTNAFRVEIAAAAVGVLLVAWLLHQRQWPEFVYVATQLAAFMTSSFYLSIGRATLLWFPLWIVLGHLMSRHRWLLAVYLSISLPLMVAFTASFTQGQWTG</sequence>
<evidence type="ECO:0000256" key="7">
    <source>
        <dbReference type="ARBA" id="ARBA00022824"/>
    </source>
</evidence>
<evidence type="ECO:0000256" key="1">
    <source>
        <dbReference type="ARBA" id="ARBA00004477"/>
    </source>
</evidence>
<evidence type="ECO:0000256" key="10">
    <source>
        <dbReference type="SAM" id="MobiDB-lite"/>
    </source>
</evidence>
<organism evidence="12 13">
    <name type="scientific">Actinocorallia herbida</name>
    <dbReference type="NCBI Taxonomy" id="58109"/>
    <lineage>
        <taxon>Bacteria</taxon>
        <taxon>Bacillati</taxon>
        <taxon>Actinomycetota</taxon>
        <taxon>Actinomycetes</taxon>
        <taxon>Streptosporangiales</taxon>
        <taxon>Thermomonosporaceae</taxon>
        <taxon>Actinocorallia</taxon>
    </lineage>
</organism>
<feature type="transmembrane region" description="Helical" evidence="11">
    <location>
        <begin position="371"/>
        <end position="390"/>
    </location>
</feature>
<evidence type="ECO:0000256" key="2">
    <source>
        <dbReference type="ARBA" id="ARBA00004687"/>
    </source>
</evidence>
<comment type="pathway">
    <text evidence="2">Glycolipid biosynthesis; glycosylphosphatidylinositol-anchor biosynthesis.</text>
</comment>
<dbReference type="Proteomes" id="UP000272400">
    <property type="component" value="Unassembled WGS sequence"/>
</dbReference>
<dbReference type="GO" id="GO:0000009">
    <property type="term" value="F:alpha-1,6-mannosyltransferase activity"/>
    <property type="evidence" value="ECO:0007669"/>
    <property type="project" value="InterPro"/>
</dbReference>
<evidence type="ECO:0000256" key="9">
    <source>
        <dbReference type="ARBA" id="ARBA00023136"/>
    </source>
</evidence>
<keyword evidence="9 11" id="KW-0472">Membrane</keyword>
<reference evidence="12 13" key="1">
    <citation type="submission" date="2018-11" db="EMBL/GenBank/DDBJ databases">
        <title>Sequencing the genomes of 1000 actinobacteria strains.</title>
        <authorList>
            <person name="Klenk H.-P."/>
        </authorList>
    </citation>
    <scope>NUCLEOTIDE SEQUENCE [LARGE SCALE GENOMIC DNA]</scope>
    <source>
        <strain evidence="12 13">DSM 44254</strain>
    </source>
</reference>
<feature type="compositionally biased region" description="Basic and acidic residues" evidence="10">
    <location>
        <begin position="163"/>
        <end position="174"/>
    </location>
</feature>
<feature type="transmembrane region" description="Helical" evidence="11">
    <location>
        <begin position="503"/>
        <end position="524"/>
    </location>
</feature>
<keyword evidence="7" id="KW-0256">Endoplasmic reticulum</keyword>